<keyword evidence="6 7" id="KW-0472">Membrane</keyword>
<feature type="chain" id="PRO_5044968279" description="Post-GPI attachment to proteins factor 3" evidence="7">
    <location>
        <begin position="22"/>
        <end position="372"/>
    </location>
</feature>
<feature type="signal peptide" evidence="7">
    <location>
        <begin position="1"/>
        <end position="21"/>
    </location>
</feature>
<comment type="caution">
    <text evidence="7">Lacks conserved residue(s) required for the propagation of feature annotation.</text>
</comment>
<comment type="function">
    <text evidence="7">Involved in the lipid remodeling steps of GPI-anchor maturation.</text>
</comment>
<feature type="transmembrane region" description="Helical" evidence="7">
    <location>
        <begin position="211"/>
        <end position="230"/>
    </location>
</feature>
<protein>
    <recommendedName>
        <fullName evidence="7">Post-GPI attachment to proteins factor 3</fullName>
    </recommendedName>
</protein>
<dbReference type="EMBL" id="MU070014">
    <property type="protein sequence ID" value="KAF5830707.1"/>
    <property type="molecule type" value="Genomic_DNA"/>
</dbReference>
<feature type="transmembrane region" description="Helical" evidence="7">
    <location>
        <begin position="265"/>
        <end position="286"/>
    </location>
</feature>
<comment type="caution">
    <text evidence="8">The sequence shown here is derived from an EMBL/GenBank/DDBJ whole genome shotgun (WGS) entry which is preliminary data.</text>
</comment>
<evidence type="ECO:0000256" key="4">
    <source>
        <dbReference type="ARBA" id="ARBA00022729"/>
    </source>
</evidence>
<keyword evidence="7" id="KW-0333">Golgi apparatus</keyword>
<evidence type="ECO:0000256" key="1">
    <source>
        <dbReference type="ARBA" id="ARBA00004127"/>
    </source>
</evidence>
<organism evidence="8 9">
    <name type="scientific">Dunaliella salina</name>
    <name type="common">Green alga</name>
    <name type="synonym">Protococcus salinus</name>
    <dbReference type="NCBI Taxonomy" id="3046"/>
    <lineage>
        <taxon>Eukaryota</taxon>
        <taxon>Viridiplantae</taxon>
        <taxon>Chlorophyta</taxon>
        <taxon>core chlorophytes</taxon>
        <taxon>Chlorophyceae</taxon>
        <taxon>CS clade</taxon>
        <taxon>Chlamydomonadales</taxon>
        <taxon>Dunaliellaceae</taxon>
        <taxon>Dunaliella</taxon>
    </lineage>
</organism>
<sequence length="372" mass="41282">MKELICVFTLLLSGLIHPTLGSTGDKLKTYRDCLHLCTSTGCAQAVQNTYKCRHALACHESTRPFVPVSLQITGWGCKDDCRYLCMADVEHRRRLSGKPPSKYYGKWPFRRVLGMQEAASVLFSLANLCAHLYGLSYLLDKSSLLSSTPTEDQKNQDAAAAPSASSASALSQGRYPYMWLWLVYAGLHLNTWVWSAVFHTRDTRLTERLDYCSAITVIAAGLVVALARTLNLRSKTAAALLALAVASGLGIHLNYMLNVKFDYDWNVKVCATIGALSGLAWAVWVFTVARKQGHPGRYFMLAFLVLTNAAVLLEVLDFPPLFGPKDPDHSEMGLGLLDAHAMWHAATVPLTILFYRFIGTDLAWWYGKKHDD</sequence>
<keyword evidence="4 7" id="KW-0732">Signal</keyword>
<proteinExistence type="inferred from homology"/>
<name>A0ABQ7G7Y5_DUNSA</name>
<feature type="transmembrane region" description="Helical" evidence="7">
    <location>
        <begin position="237"/>
        <end position="253"/>
    </location>
</feature>
<feature type="transmembrane region" description="Helical" evidence="7">
    <location>
        <begin position="298"/>
        <end position="322"/>
    </location>
</feature>
<reference evidence="8" key="1">
    <citation type="submission" date="2017-08" db="EMBL/GenBank/DDBJ databases">
        <authorList>
            <person name="Polle J.E."/>
            <person name="Barry K."/>
            <person name="Cushman J."/>
            <person name="Schmutz J."/>
            <person name="Tran D."/>
            <person name="Hathwaick L.T."/>
            <person name="Yim W.C."/>
            <person name="Jenkins J."/>
            <person name="Mckie-Krisberg Z.M."/>
            <person name="Prochnik S."/>
            <person name="Lindquist E."/>
            <person name="Dockter R.B."/>
            <person name="Adam C."/>
            <person name="Molina H."/>
            <person name="Bunkerborg J."/>
            <person name="Jin E."/>
            <person name="Buchheim M."/>
            <person name="Magnuson J."/>
        </authorList>
    </citation>
    <scope>NUCLEOTIDE SEQUENCE</scope>
    <source>
        <strain evidence="8">CCAP 19/18</strain>
    </source>
</reference>
<dbReference type="Pfam" id="PF04080">
    <property type="entry name" value="Per1"/>
    <property type="match status" value="1"/>
</dbReference>
<gene>
    <name evidence="8" type="ORF">DUNSADRAFT_14138</name>
</gene>
<evidence type="ECO:0000256" key="5">
    <source>
        <dbReference type="ARBA" id="ARBA00022989"/>
    </source>
</evidence>
<keyword evidence="9" id="KW-1185">Reference proteome</keyword>
<evidence type="ECO:0000256" key="6">
    <source>
        <dbReference type="ARBA" id="ARBA00023136"/>
    </source>
</evidence>
<dbReference type="PANTHER" id="PTHR13148:SF0">
    <property type="entry name" value="POST-GPI ATTACHMENT TO PROTEINS FACTOR 3"/>
    <property type="match status" value="1"/>
</dbReference>
<comment type="subcellular location">
    <subcellularLocation>
        <location evidence="1">Endomembrane system</location>
        <topology evidence="1">Multi-pass membrane protein</topology>
    </subcellularLocation>
    <subcellularLocation>
        <location evidence="7">Golgi apparatus membrane</location>
        <topology evidence="7">Multi-pass membrane protein</topology>
    </subcellularLocation>
</comment>
<feature type="transmembrane region" description="Helical" evidence="7">
    <location>
        <begin position="342"/>
        <end position="366"/>
    </location>
</feature>
<comment type="similarity">
    <text evidence="7">Belongs to the PGAP3 family.</text>
</comment>
<keyword evidence="2 7" id="KW-0337">GPI-anchor biosynthesis</keyword>
<dbReference type="InterPro" id="IPR007217">
    <property type="entry name" value="Per1-like"/>
</dbReference>
<keyword evidence="5 7" id="KW-1133">Transmembrane helix</keyword>
<feature type="transmembrane region" description="Helical" evidence="7">
    <location>
        <begin position="178"/>
        <end position="199"/>
    </location>
</feature>
<dbReference type="Proteomes" id="UP000815325">
    <property type="component" value="Unassembled WGS sequence"/>
</dbReference>
<accession>A0ABQ7G7Y5</accession>
<evidence type="ECO:0000313" key="9">
    <source>
        <dbReference type="Proteomes" id="UP000815325"/>
    </source>
</evidence>
<keyword evidence="3 7" id="KW-0812">Transmembrane</keyword>
<evidence type="ECO:0000256" key="7">
    <source>
        <dbReference type="RuleBase" id="RU365066"/>
    </source>
</evidence>
<evidence type="ECO:0000313" key="8">
    <source>
        <dbReference type="EMBL" id="KAF5830707.1"/>
    </source>
</evidence>
<dbReference type="PANTHER" id="PTHR13148">
    <property type="entry name" value="PER1-RELATED"/>
    <property type="match status" value="1"/>
</dbReference>
<evidence type="ECO:0000256" key="2">
    <source>
        <dbReference type="ARBA" id="ARBA00022502"/>
    </source>
</evidence>
<evidence type="ECO:0000256" key="3">
    <source>
        <dbReference type="ARBA" id="ARBA00022692"/>
    </source>
</evidence>